<dbReference type="Proteomes" id="UP000005408">
    <property type="component" value="Unassembled WGS sequence"/>
</dbReference>
<proteinExistence type="predicted"/>
<evidence type="ECO:0000313" key="3">
    <source>
        <dbReference type="Proteomes" id="UP000005408"/>
    </source>
</evidence>
<organism evidence="2 3">
    <name type="scientific">Magallana gigas</name>
    <name type="common">Pacific oyster</name>
    <name type="synonym">Crassostrea gigas</name>
    <dbReference type="NCBI Taxonomy" id="29159"/>
    <lineage>
        <taxon>Eukaryota</taxon>
        <taxon>Metazoa</taxon>
        <taxon>Spiralia</taxon>
        <taxon>Lophotrochozoa</taxon>
        <taxon>Mollusca</taxon>
        <taxon>Bivalvia</taxon>
        <taxon>Autobranchia</taxon>
        <taxon>Pteriomorphia</taxon>
        <taxon>Ostreida</taxon>
        <taxon>Ostreoidea</taxon>
        <taxon>Ostreidae</taxon>
        <taxon>Magallana</taxon>
    </lineage>
</organism>
<sequence length="100" mass="11261">MDLSMYVFLLCIKGKTLAFDNLSYNKVATQSRTFPGSAYYAANNAVDGNKATCMRANEVGMTALDKTVWWKVDLGGLRNIYSISILFKSYNGYGEYRLIF</sequence>
<dbReference type="PANTHER" id="PTHR45713">
    <property type="entry name" value="FTP DOMAIN-CONTAINING PROTEIN"/>
    <property type="match status" value="1"/>
</dbReference>
<dbReference type="SUPFAM" id="SSF49785">
    <property type="entry name" value="Galactose-binding domain-like"/>
    <property type="match status" value="1"/>
</dbReference>
<dbReference type="Gene3D" id="2.60.120.260">
    <property type="entry name" value="Galactose-binding domain-like"/>
    <property type="match status" value="1"/>
</dbReference>
<dbReference type="PANTHER" id="PTHR45713:SF6">
    <property type="entry name" value="F5_8 TYPE C DOMAIN-CONTAINING PROTEIN"/>
    <property type="match status" value="1"/>
</dbReference>
<keyword evidence="3" id="KW-1185">Reference proteome</keyword>
<evidence type="ECO:0000256" key="1">
    <source>
        <dbReference type="SAM" id="SignalP"/>
    </source>
</evidence>
<dbReference type="Pfam" id="PF22633">
    <property type="entry name" value="F5_F8_type_C_2"/>
    <property type="match status" value="1"/>
</dbReference>
<dbReference type="EnsemblMetazoa" id="G7084.1">
    <property type="protein sequence ID" value="G7084.1:cds"/>
    <property type="gene ID" value="G7084"/>
</dbReference>
<evidence type="ECO:0008006" key="4">
    <source>
        <dbReference type="Google" id="ProtNLM"/>
    </source>
</evidence>
<accession>A0A8W8NS62</accession>
<evidence type="ECO:0000313" key="2">
    <source>
        <dbReference type="EnsemblMetazoa" id="G7084.1:cds"/>
    </source>
</evidence>
<reference evidence="2" key="1">
    <citation type="submission" date="2022-08" db="UniProtKB">
        <authorList>
            <consortium name="EnsemblMetazoa"/>
        </authorList>
    </citation>
    <scope>IDENTIFICATION</scope>
    <source>
        <strain evidence="2">05x7-T-G4-1.051#20</strain>
    </source>
</reference>
<name>A0A8W8NS62_MAGGI</name>
<keyword evidence="1" id="KW-0732">Signal</keyword>
<dbReference type="AlphaFoldDB" id="A0A8W8NS62"/>
<dbReference type="InterPro" id="IPR008979">
    <property type="entry name" value="Galactose-bd-like_sf"/>
</dbReference>
<feature type="chain" id="PRO_5036453914" description="Fucolectin tachylectin-4 pentraxin-1 domain-containing protein" evidence="1">
    <location>
        <begin position="19"/>
        <end position="100"/>
    </location>
</feature>
<protein>
    <recommendedName>
        <fullName evidence="4">Fucolectin tachylectin-4 pentraxin-1 domain-containing protein</fullName>
    </recommendedName>
</protein>
<feature type="signal peptide" evidence="1">
    <location>
        <begin position="1"/>
        <end position="18"/>
    </location>
</feature>
<dbReference type="InterPro" id="IPR051941">
    <property type="entry name" value="BG_Antigen-Binding_Lectin"/>
</dbReference>